<gene>
    <name evidence="2" type="ORF">CQA53_10545</name>
</gene>
<dbReference type="PROSITE" id="PS51257">
    <property type="entry name" value="PROKAR_LIPOPROTEIN"/>
    <property type="match status" value="1"/>
</dbReference>
<dbReference type="AlphaFoldDB" id="A0A3D8I843"/>
<dbReference type="RefSeq" id="WP_115543920.1">
    <property type="nucleotide sequence ID" value="NZ_NXLQ01000072.1"/>
</dbReference>
<keyword evidence="1" id="KW-0472">Membrane</keyword>
<reference evidence="2 3" key="1">
    <citation type="submission" date="2018-04" db="EMBL/GenBank/DDBJ databases">
        <title>Novel Campyloabacter and Helicobacter Species and Strains.</title>
        <authorList>
            <person name="Mannion A.J."/>
            <person name="Shen Z."/>
            <person name="Fox J.G."/>
        </authorList>
    </citation>
    <scope>NUCLEOTIDE SEQUENCE [LARGE SCALE GENOMIC DNA]</scope>
    <source>
        <strain evidence="2 3">MIT 17-337</strain>
    </source>
</reference>
<evidence type="ECO:0000313" key="2">
    <source>
        <dbReference type="EMBL" id="RDU60924.1"/>
    </source>
</evidence>
<keyword evidence="1" id="KW-0812">Transmembrane</keyword>
<accession>A0A3D8I843</accession>
<name>A0A3D8I843_9HELI</name>
<sequence>MLKLKQIFTLKRILISIISLFFILFFVGGCSFKYMDWQYYVARDMCKNESGYYIHDERLYKETEKTNYNAHLSNGYRLQLRSGYGLYENEKIISTKYSRIIQYINYEYFYIDDDGKKNLIYQGIDIGYHNYGLWLSGDEGAGFRLNEHKILTCGFNTHFILKDNKWQQIK</sequence>
<keyword evidence="1" id="KW-1133">Transmembrane helix</keyword>
<keyword evidence="3" id="KW-1185">Reference proteome</keyword>
<feature type="transmembrane region" description="Helical" evidence="1">
    <location>
        <begin position="12"/>
        <end position="35"/>
    </location>
</feature>
<comment type="caution">
    <text evidence="2">The sequence shown here is derived from an EMBL/GenBank/DDBJ whole genome shotgun (WGS) entry which is preliminary data.</text>
</comment>
<dbReference type="EMBL" id="NXLQ01000072">
    <property type="protein sequence ID" value="RDU60924.1"/>
    <property type="molecule type" value="Genomic_DNA"/>
</dbReference>
<protein>
    <recommendedName>
        <fullName evidence="4">Lipoprotein</fullName>
    </recommendedName>
</protein>
<evidence type="ECO:0008006" key="4">
    <source>
        <dbReference type="Google" id="ProtNLM"/>
    </source>
</evidence>
<dbReference type="OrthoDB" id="5326079at2"/>
<organism evidence="2 3">
    <name type="scientific">Helicobacter didelphidarum</name>
    <dbReference type="NCBI Taxonomy" id="2040648"/>
    <lineage>
        <taxon>Bacteria</taxon>
        <taxon>Pseudomonadati</taxon>
        <taxon>Campylobacterota</taxon>
        <taxon>Epsilonproteobacteria</taxon>
        <taxon>Campylobacterales</taxon>
        <taxon>Helicobacteraceae</taxon>
        <taxon>Helicobacter</taxon>
    </lineage>
</organism>
<proteinExistence type="predicted"/>
<evidence type="ECO:0000313" key="3">
    <source>
        <dbReference type="Proteomes" id="UP000256379"/>
    </source>
</evidence>
<evidence type="ECO:0000256" key="1">
    <source>
        <dbReference type="SAM" id="Phobius"/>
    </source>
</evidence>
<dbReference type="Proteomes" id="UP000256379">
    <property type="component" value="Unassembled WGS sequence"/>
</dbReference>